<protein>
    <submittedName>
        <fullName evidence="1">Uncharacterized protein</fullName>
    </submittedName>
</protein>
<sequence length="159" mass="17862">MSCSGDETAAIGQGPSLLVHKGKVLRGVGGLVRIWLQMHSITPALSAHSELKVLINSRHAHGAYTSEIHRFHWTYLLEQIELDDPAYATIFISSLLELRYDGLLKNLPWLSFRAMPTKIVTPHWKGNNYGVIIHLSQLALALMIYGWSSIRRHRDPSPS</sequence>
<evidence type="ECO:0000313" key="1">
    <source>
        <dbReference type="EMBL" id="KMP09178.1"/>
    </source>
</evidence>
<gene>
    <name evidence="1" type="ORF">CIRG_08859</name>
</gene>
<dbReference type="AlphaFoldDB" id="A0A0J6YQD4"/>
<dbReference type="Proteomes" id="UP000054565">
    <property type="component" value="Unassembled WGS sequence"/>
</dbReference>
<name>A0A0J6YQD4_COCIT</name>
<reference evidence="2" key="1">
    <citation type="journal article" date="2010" name="Genome Res.">
        <title>Population genomic sequencing of Coccidioides fungi reveals recent hybridization and transposon control.</title>
        <authorList>
            <person name="Neafsey D.E."/>
            <person name="Barker B.M."/>
            <person name="Sharpton T.J."/>
            <person name="Stajich J.E."/>
            <person name="Park D.J."/>
            <person name="Whiston E."/>
            <person name="Hung C.-Y."/>
            <person name="McMahan C."/>
            <person name="White J."/>
            <person name="Sykes S."/>
            <person name="Heiman D."/>
            <person name="Young S."/>
            <person name="Zeng Q."/>
            <person name="Abouelleil A."/>
            <person name="Aftuck L."/>
            <person name="Bessette D."/>
            <person name="Brown A."/>
            <person name="FitzGerald M."/>
            <person name="Lui A."/>
            <person name="Macdonald J.P."/>
            <person name="Priest M."/>
            <person name="Orbach M.J."/>
            <person name="Galgiani J.N."/>
            <person name="Kirkland T.N."/>
            <person name="Cole G.T."/>
            <person name="Birren B.W."/>
            <person name="Henn M.R."/>
            <person name="Taylor J.W."/>
            <person name="Rounsley S.D."/>
        </authorList>
    </citation>
    <scope>NUCLEOTIDE SEQUENCE [LARGE SCALE GENOMIC DNA]</scope>
    <source>
        <strain evidence="2">RMSCC 2394</strain>
    </source>
</reference>
<accession>A0A0J6YQD4</accession>
<proteinExistence type="predicted"/>
<organism evidence="1 2">
    <name type="scientific">Coccidioides immitis RMSCC 2394</name>
    <dbReference type="NCBI Taxonomy" id="404692"/>
    <lineage>
        <taxon>Eukaryota</taxon>
        <taxon>Fungi</taxon>
        <taxon>Dikarya</taxon>
        <taxon>Ascomycota</taxon>
        <taxon>Pezizomycotina</taxon>
        <taxon>Eurotiomycetes</taxon>
        <taxon>Eurotiomycetidae</taxon>
        <taxon>Onygenales</taxon>
        <taxon>Onygenaceae</taxon>
        <taxon>Coccidioides</taxon>
    </lineage>
</organism>
<evidence type="ECO:0000313" key="2">
    <source>
        <dbReference type="Proteomes" id="UP000054565"/>
    </source>
</evidence>
<dbReference type="EMBL" id="DS028098">
    <property type="protein sequence ID" value="KMP09178.1"/>
    <property type="molecule type" value="Genomic_DNA"/>
</dbReference>